<dbReference type="RefSeq" id="WP_146882853.1">
    <property type="nucleotide sequence ID" value="NZ_BJXB01000003.1"/>
</dbReference>
<accession>A0A511MXV3</accession>
<dbReference type="AlphaFoldDB" id="A0A511MXV3"/>
<dbReference type="Gene3D" id="3.10.450.50">
    <property type="match status" value="1"/>
</dbReference>
<comment type="caution">
    <text evidence="2">The sequence shown here is derived from an EMBL/GenBank/DDBJ whole genome shotgun (WGS) entry which is preliminary data.</text>
</comment>
<name>A0A511MXV3_DEIC1</name>
<reference evidence="2 3" key="1">
    <citation type="submission" date="2019-07" db="EMBL/GenBank/DDBJ databases">
        <title>Whole genome shotgun sequence of Deinococcus cellulosilyticus NBRC 106333.</title>
        <authorList>
            <person name="Hosoyama A."/>
            <person name="Uohara A."/>
            <person name="Ohji S."/>
            <person name="Ichikawa N."/>
        </authorList>
    </citation>
    <scope>NUCLEOTIDE SEQUENCE [LARGE SCALE GENOMIC DNA]</scope>
    <source>
        <strain evidence="2 3">NBRC 106333</strain>
    </source>
</reference>
<dbReference type="InterPro" id="IPR032710">
    <property type="entry name" value="NTF2-like_dom_sf"/>
</dbReference>
<keyword evidence="3" id="KW-1185">Reference proteome</keyword>
<evidence type="ECO:0000259" key="1">
    <source>
        <dbReference type="Pfam" id="PF12680"/>
    </source>
</evidence>
<protein>
    <recommendedName>
        <fullName evidence="1">SnoaL-like domain-containing protein</fullName>
    </recommendedName>
</protein>
<dbReference type="Pfam" id="PF12680">
    <property type="entry name" value="SnoaL_2"/>
    <property type="match status" value="1"/>
</dbReference>
<organism evidence="2 3">
    <name type="scientific">Deinococcus cellulosilyticus (strain DSM 18568 / NBRC 106333 / KACC 11606 / 5516J-15)</name>
    <dbReference type="NCBI Taxonomy" id="1223518"/>
    <lineage>
        <taxon>Bacteria</taxon>
        <taxon>Thermotogati</taxon>
        <taxon>Deinococcota</taxon>
        <taxon>Deinococci</taxon>
        <taxon>Deinococcales</taxon>
        <taxon>Deinococcaceae</taxon>
        <taxon>Deinococcus</taxon>
    </lineage>
</organism>
<evidence type="ECO:0000313" key="3">
    <source>
        <dbReference type="Proteomes" id="UP000321306"/>
    </source>
</evidence>
<dbReference type="Proteomes" id="UP000321306">
    <property type="component" value="Unassembled WGS sequence"/>
</dbReference>
<evidence type="ECO:0000313" key="2">
    <source>
        <dbReference type="EMBL" id="GEM45393.1"/>
    </source>
</evidence>
<proteinExistence type="predicted"/>
<dbReference type="EMBL" id="BJXB01000003">
    <property type="protein sequence ID" value="GEM45393.1"/>
    <property type="molecule type" value="Genomic_DNA"/>
</dbReference>
<sequence length="151" mass="17383">MYHAIVRSIIRTAFRTLSQGKNADLNRILQLFSSKAMFSFSGDHALGGQRQGTTDIRKWFERFQRIFPAIHFKVDRILVSGWPWNTLVTTFFTVQAPLPDGWTYQNEGLQVLRICWGKITEDHLFEDTSRLQDALSCLEKHGLQEAGMPPL</sequence>
<feature type="domain" description="SnoaL-like" evidence="1">
    <location>
        <begin position="22"/>
        <end position="121"/>
    </location>
</feature>
<dbReference type="InterPro" id="IPR037401">
    <property type="entry name" value="SnoaL-like"/>
</dbReference>
<gene>
    <name evidence="2" type="ORF">DC3_10280</name>
</gene>
<dbReference type="OrthoDB" id="2988503at2"/>
<dbReference type="SUPFAM" id="SSF54427">
    <property type="entry name" value="NTF2-like"/>
    <property type="match status" value="1"/>
</dbReference>